<protein>
    <submittedName>
        <fullName evidence="3">Uncharacterized protein LOC103507234</fullName>
    </submittedName>
</protein>
<proteinExistence type="predicted"/>
<dbReference type="STRING" id="121845.A0A3Q0IT69"/>
<gene>
    <name evidence="3" type="primary">LOC103507234</name>
</gene>
<name>A0A3Q0IT69_DIACI</name>
<organism evidence="2 3">
    <name type="scientific">Diaphorina citri</name>
    <name type="common">Asian citrus psyllid</name>
    <dbReference type="NCBI Taxonomy" id="121845"/>
    <lineage>
        <taxon>Eukaryota</taxon>
        <taxon>Metazoa</taxon>
        <taxon>Ecdysozoa</taxon>
        <taxon>Arthropoda</taxon>
        <taxon>Hexapoda</taxon>
        <taxon>Insecta</taxon>
        <taxon>Pterygota</taxon>
        <taxon>Neoptera</taxon>
        <taxon>Paraneoptera</taxon>
        <taxon>Hemiptera</taxon>
        <taxon>Sternorrhyncha</taxon>
        <taxon>Psylloidea</taxon>
        <taxon>Psyllidae</taxon>
        <taxon>Diaphorininae</taxon>
        <taxon>Diaphorina</taxon>
    </lineage>
</organism>
<evidence type="ECO:0000313" key="3">
    <source>
        <dbReference type="RefSeq" id="XP_026677838.1"/>
    </source>
</evidence>
<dbReference type="RefSeq" id="XP_026677838.1">
    <property type="nucleotide sequence ID" value="XM_026822037.1"/>
</dbReference>
<dbReference type="KEGG" id="dci:103507234"/>
<dbReference type="InterPro" id="IPR052100">
    <property type="entry name" value="SV-ATPase_mito-regulator"/>
</dbReference>
<feature type="non-terminal residue" evidence="3">
    <location>
        <position position="1"/>
    </location>
</feature>
<accession>A0A3Q0IT69</accession>
<evidence type="ECO:0000313" key="2">
    <source>
        <dbReference type="Proteomes" id="UP000079169"/>
    </source>
</evidence>
<reference evidence="3" key="1">
    <citation type="submission" date="2025-08" db="UniProtKB">
        <authorList>
            <consortium name="RefSeq"/>
        </authorList>
    </citation>
    <scope>IDENTIFICATION</scope>
</reference>
<dbReference type="AlphaFoldDB" id="A0A3Q0IT69"/>
<keyword evidence="2" id="KW-1185">Reference proteome</keyword>
<sequence>MDVFNKLKSTVTSTVNQISSVLPGNPVTREYDITGANSTIGSKEPPPKNTVEELDLVMNNKAVCGLHVGLLCENAPQRLNDIMEDLFKMCRDKEIEPIIHDVYSFDEIHTAQKELLERRNVGKVLVKPYLEIRILNKKESSTHCF</sequence>
<dbReference type="Gene3D" id="3.90.180.10">
    <property type="entry name" value="Medium-chain alcohol dehydrogenases, catalytic domain"/>
    <property type="match status" value="1"/>
</dbReference>
<dbReference type="GeneID" id="103507234"/>
<dbReference type="Proteomes" id="UP000079169">
    <property type="component" value="Unplaced"/>
</dbReference>
<dbReference type="GO" id="GO:0016491">
    <property type="term" value="F:oxidoreductase activity"/>
    <property type="evidence" value="ECO:0007669"/>
    <property type="project" value="UniProtKB-KW"/>
</dbReference>
<dbReference type="PANTHER" id="PTHR44054">
    <property type="entry name" value="SYNAPTIC VESICLE MEMBRANE PROTEIN VAT-1 HOMOLOG-LIKE"/>
    <property type="match status" value="1"/>
</dbReference>
<evidence type="ECO:0000256" key="1">
    <source>
        <dbReference type="ARBA" id="ARBA00023002"/>
    </source>
</evidence>
<dbReference type="PaxDb" id="121845-A0A3Q0IT69"/>
<dbReference type="PANTHER" id="PTHR44054:SF1">
    <property type="entry name" value="SYNAPTIC VESICLE MEMBRANE PROTEIN VAT-1 HOMOLOG"/>
    <property type="match status" value="1"/>
</dbReference>
<keyword evidence="1" id="KW-0560">Oxidoreductase</keyword>